<reference evidence="1 2" key="1">
    <citation type="submission" date="2019-03" db="EMBL/GenBank/DDBJ databases">
        <title>Single cell metagenomics reveals metabolic interactions within the superorganism composed of flagellate Streblomastix strix and complex community of Bacteroidetes bacteria on its surface.</title>
        <authorList>
            <person name="Treitli S.C."/>
            <person name="Kolisko M."/>
            <person name="Husnik F."/>
            <person name="Keeling P."/>
            <person name="Hampl V."/>
        </authorList>
    </citation>
    <scope>NUCLEOTIDE SEQUENCE [LARGE SCALE GENOMIC DNA]</scope>
    <source>
        <strain evidence="1">ST1C</strain>
    </source>
</reference>
<dbReference type="EMBL" id="SNRW01017713">
    <property type="protein sequence ID" value="KAA6368060.1"/>
    <property type="molecule type" value="Genomic_DNA"/>
</dbReference>
<sequence length="97" mass="11331">MLRWWWFVGSERDGSAGVDGNWFGSNPLVVFETNPEPFNHSTVFLMKLRVSNAYHIQIKGKELQSTTSGHMGLSFDGKFMMECYHTQWLFDMWFTSI</sequence>
<name>A0A5J4UCX7_9EUKA</name>
<protein>
    <submittedName>
        <fullName evidence="1">Uncharacterized protein</fullName>
    </submittedName>
</protein>
<evidence type="ECO:0000313" key="1">
    <source>
        <dbReference type="EMBL" id="KAA6368060.1"/>
    </source>
</evidence>
<gene>
    <name evidence="1" type="ORF">EZS28_036411</name>
</gene>
<dbReference type="AlphaFoldDB" id="A0A5J4UCX7"/>
<feature type="non-terminal residue" evidence="1">
    <location>
        <position position="97"/>
    </location>
</feature>
<dbReference type="Proteomes" id="UP000324800">
    <property type="component" value="Unassembled WGS sequence"/>
</dbReference>
<evidence type="ECO:0000313" key="2">
    <source>
        <dbReference type="Proteomes" id="UP000324800"/>
    </source>
</evidence>
<accession>A0A5J4UCX7</accession>
<comment type="caution">
    <text evidence="1">The sequence shown here is derived from an EMBL/GenBank/DDBJ whole genome shotgun (WGS) entry which is preliminary data.</text>
</comment>
<proteinExistence type="predicted"/>
<organism evidence="1 2">
    <name type="scientific">Streblomastix strix</name>
    <dbReference type="NCBI Taxonomy" id="222440"/>
    <lineage>
        <taxon>Eukaryota</taxon>
        <taxon>Metamonada</taxon>
        <taxon>Preaxostyla</taxon>
        <taxon>Oxymonadida</taxon>
        <taxon>Streblomastigidae</taxon>
        <taxon>Streblomastix</taxon>
    </lineage>
</organism>